<reference evidence="2" key="1">
    <citation type="submission" date="2022-11" db="UniProtKB">
        <authorList>
            <consortium name="WormBaseParasite"/>
        </authorList>
    </citation>
    <scope>IDENTIFICATION</scope>
</reference>
<accession>A0A915CQZ7</accession>
<proteinExistence type="predicted"/>
<dbReference type="Proteomes" id="UP000887574">
    <property type="component" value="Unplaced"/>
</dbReference>
<evidence type="ECO:0000313" key="1">
    <source>
        <dbReference type="Proteomes" id="UP000887574"/>
    </source>
</evidence>
<protein>
    <submittedName>
        <fullName evidence="2">Uncharacterized protein</fullName>
    </submittedName>
</protein>
<dbReference type="WBParaSite" id="jg11573">
    <property type="protein sequence ID" value="jg11573"/>
    <property type="gene ID" value="jg11573"/>
</dbReference>
<evidence type="ECO:0000313" key="2">
    <source>
        <dbReference type="WBParaSite" id="jg11573"/>
    </source>
</evidence>
<sequence>MSDPLEENIKSPKVEKELTDVQKFKLVELVGNHPVGSREYRLQEEERRKLDVAGRGLQAGKLASLSTYHTSAKNKVKNASGADAEDASSKWKFWYAFAFLRSEPSTEERISNMV</sequence>
<name>A0A915CQZ7_9BILA</name>
<keyword evidence="1" id="KW-1185">Reference proteome</keyword>
<dbReference type="AlphaFoldDB" id="A0A915CQZ7"/>
<organism evidence="1 2">
    <name type="scientific">Ditylenchus dipsaci</name>
    <dbReference type="NCBI Taxonomy" id="166011"/>
    <lineage>
        <taxon>Eukaryota</taxon>
        <taxon>Metazoa</taxon>
        <taxon>Ecdysozoa</taxon>
        <taxon>Nematoda</taxon>
        <taxon>Chromadorea</taxon>
        <taxon>Rhabditida</taxon>
        <taxon>Tylenchina</taxon>
        <taxon>Tylenchomorpha</taxon>
        <taxon>Sphaerularioidea</taxon>
        <taxon>Anguinidae</taxon>
        <taxon>Anguininae</taxon>
        <taxon>Ditylenchus</taxon>
    </lineage>
</organism>